<dbReference type="EMBL" id="JACHZG010000001">
    <property type="protein sequence ID" value="MBB3328344.1"/>
    <property type="molecule type" value="Genomic_DNA"/>
</dbReference>
<evidence type="ECO:0000256" key="1">
    <source>
        <dbReference type="SAM" id="MobiDB-lite"/>
    </source>
</evidence>
<dbReference type="AlphaFoldDB" id="A0A7W5JXV4"/>
<feature type="compositionally biased region" description="Low complexity" evidence="1">
    <location>
        <begin position="1"/>
        <end position="13"/>
    </location>
</feature>
<accession>A0A7W5JXV4</accession>
<evidence type="ECO:0000313" key="2">
    <source>
        <dbReference type="EMBL" id="MBB3328344.1"/>
    </source>
</evidence>
<organism evidence="2 3">
    <name type="scientific">Microlunatus antarcticus</name>
    <dbReference type="NCBI Taxonomy" id="53388"/>
    <lineage>
        <taxon>Bacteria</taxon>
        <taxon>Bacillati</taxon>
        <taxon>Actinomycetota</taxon>
        <taxon>Actinomycetes</taxon>
        <taxon>Propionibacteriales</taxon>
        <taxon>Propionibacteriaceae</taxon>
        <taxon>Microlunatus</taxon>
    </lineage>
</organism>
<dbReference type="Proteomes" id="UP000565572">
    <property type="component" value="Unassembled WGS sequence"/>
</dbReference>
<gene>
    <name evidence="2" type="ORF">FHX39_003288</name>
</gene>
<feature type="region of interest" description="Disordered" evidence="1">
    <location>
        <begin position="168"/>
        <end position="191"/>
    </location>
</feature>
<proteinExistence type="predicted"/>
<protein>
    <submittedName>
        <fullName evidence="2">Uncharacterized protein</fullName>
    </submittedName>
</protein>
<name>A0A7W5JXV4_9ACTN</name>
<comment type="caution">
    <text evidence="2">The sequence shown here is derived from an EMBL/GenBank/DDBJ whole genome shotgun (WGS) entry which is preliminary data.</text>
</comment>
<feature type="compositionally biased region" description="Basic and acidic residues" evidence="1">
    <location>
        <begin position="176"/>
        <end position="191"/>
    </location>
</feature>
<keyword evidence="3" id="KW-1185">Reference proteome</keyword>
<reference evidence="2 3" key="1">
    <citation type="submission" date="2020-08" db="EMBL/GenBank/DDBJ databases">
        <title>Sequencing the genomes of 1000 actinobacteria strains.</title>
        <authorList>
            <person name="Klenk H.-P."/>
        </authorList>
    </citation>
    <scope>NUCLEOTIDE SEQUENCE [LARGE SCALE GENOMIC DNA]</scope>
    <source>
        <strain evidence="2 3">DSM 11053</strain>
    </source>
</reference>
<sequence>MSTTGSGARTTAGTGTGGVSGHDEMDARWVDARPFRAHLRHLMSAGSLDVAEVAVVLGLPTRTVRNLLEGRAGRVPRRISPPTARRLLLVRPDDVQGLRWRLAPADEPRAALGRLRASGWSVDEVASAVGFGLEELAALDRHTHGNRLLAVRLVGLARGLPAALHDEDRDDEDLHVEDLHDESRDDVASAA</sequence>
<dbReference type="RefSeq" id="WP_183340156.1">
    <property type="nucleotide sequence ID" value="NZ_JACHZG010000001.1"/>
</dbReference>
<feature type="region of interest" description="Disordered" evidence="1">
    <location>
        <begin position="1"/>
        <end position="23"/>
    </location>
</feature>
<evidence type="ECO:0000313" key="3">
    <source>
        <dbReference type="Proteomes" id="UP000565572"/>
    </source>
</evidence>